<gene>
    <name evidence="2" type="ORF">Sste5346_008416</name>
</gene>
<reference evidence="2 3" key="1">
    <citation type="journal article" date="2024" name="IMA Fungus">
        <title>IMA Genome - F19 : A genome assembly and annotation guide to empower mycologists, including annotated draft genome sequences of Ceratocystis pirilliformis, Diaporthe australafricana, Fusarium ophioides, Paecilomyces lecythidis, and Sporothrix stenoceras.</title>
        <authorList>
            <person name="Aylward J."/>
            <person name="Wilson A.M."/>
            <person name="Visagie C.M."/>
            <person name="Spraker J."/>
            <person name="Barnes I."/>
            <person name="Buitendag C."/>
            <person name="Ceriani C."/>
            <person name="Del Mar Angel L."/>
            <person name="du Plessis D."/>
            <person name="Fuchs T."/>
            <person name="Gasser K."/>
            <person name="Kramer D."/>
            <person name="Li W."/>
            <person name="Munsamy K."/>
            <person name="Piso A."/>
            <person name="Price J.L."/>
            <person name="Sonnekus B."/>
            <person name="Thomas C."/>
            <person name="van der Nest A."/>
            <person name="van Dijk A."/>
            <person name="van Heerden A."/>
            <person name="van Vuuren N."/>
            <person name="Yilmaz N."/>
            <person name="Duong T.A."/>
            <person name="van der Merwe N.A."/>
            <person name="Wingfield M.J."/>
            <person name="Wingfield B.D."/>
        </authorList>
    </citation>
    <scope>NUCLEOTIDE SEQUENCE [LARGE SCALE GENOMIC DNA]</scope>
    <source>
        <strain evidence="2 3">CMW 5346</strain>
    </source>
</reference>
<protein>
    <recommendedName>
        <fullName evidence="4">Allergen Asp f 4</fullName>
    </recommendedName>
</protein>
<evidence type="ECO:0000313" key="2">
    <source>
        <dbReference type="EMBL" id="KAL1890123.1"/>
    </source>
</evidence>
<name>A0ABR3YP40_9PEZI</name>
<dbReference type="PANTHER" id="PTHR42039:SF1">
    <property type="entry name" value="PUTATIVE (AFU_ORTHOLOGUE AFUA_3G02940)-RELATED"/>
    <property type="match status" value="1"/>
</dbReference>
<sequence>MRFTNALLLAAIGVSAHPSGHAHLHRAVHEKMQEKRDDAVIVTATIDGKVVSWTQGGSPFKAAHKPTLAAAVVNTPTTTSTAAATPTVAKAASSSSPAAAASSSAVASPAASSASSSTGSSSGASGSGISTYEAFGTCASSKKLKNKKRATAAEIAYAGNTGCDGYGSNIKLVQSNIADKYTYGVKAVNSASETMQCQVWNKIGADGGINGFFSGNQALTFTIPAGSSQHVVFDTNTQGGMCCQTGSVSLTSVGEFLCPWLEFDFGDSANSGWSGFDASALVAGTVGGPYGALEACTADGATCSTLNAGGGGTNAYLPGDEALDGVGGNLAPGTVSLVATW</sequence>
<evidence type="ECO:0008006" key="4">
    <source>
        <dbReference type="Google" id="ProtNLM"/>
    </source>
</evidence>
<feature type="chain" id="PRO_5045477726" description="Allergen Asp f 4" evidence="1">
    <location>
        <begin position="23"/>
        <end position="341"/>
    </location>
</feature>
<evidence type="ECO:0000313" key="3">
    <source>
        <dbReference type="Proteomes" id="UP001583186"/>
    </source>
</evidence>
<dbReference type="PANTHER" id="PTHR42039">
    <property type="entry name" value="PUTATIVE (AFU_ORTHOLOGUE AFUA_3G02940)-RELATED"/>
    <property type="match status" value="1"/>
</dbReference>
<organism evidence="2 3">
    <name type="scientific">Sporothrix stenoceras</name>
    <dbReference type="NCBI Taxonomy" id="5173"/>
    <lineage>
        <taxon>Eukaryota</taxon>
        <taxon>Fungi</taxon>
        <taxon>Dikarya</taxon>
        <taxon>Ascomycota</taxon>
        <taxon>Pezizomycotina</taxon>
        <taxon>Sordariomycetes</taxon>
        <taxon>Sordariomycetidae</taxon>
        <taxon>Ophiostomatales</taxon>
        <taxon>Ophiostomataceae</taxon>
        <taxon>Sporothrix</taxon>
    </lineage>
</organism>
<dbReference type="Proteomes" id="UP001583186">
    <property type="component" value="Unassembled WGS sequence"/>
</dbReference>
<keyword evidence="3" id="KW-1185">Reference proteome</keyword>
<comment type="caution">
    <text evidence="2">The sequence shown here is derived from an EMBL/GenBank/DDBJ whole genome shotgun (WGS) entry which is preliminary data.</text>
</comment>
<feature type="signal peptide" evidence="1">
    <location>
        <begin position="1"/>
        <end position="22"/>
    </location>
</feature>
<dbReference type="Pfam" id="PF25312">
    <property type="entry name" value="Allergen_Asp_f_4"/>
    <property type="match status" value="1"/>
</dbReference>
<dbReference type="InterPro" id="IPR038903">
    <property type="entry name" value="Allergen_Asp_f_4"/>
</dbReference>
<proteinExistence type="predicted"/>
<dbReference type="EMBL" id="JAWCUI010000065">
    <property type="protein sequence ID" value="KAL1890123.1"/>
    <property type="molecule type" value="Genomic_DNA"/>
</dbReference>
<accession>A0ABR3YP40</accession>
<evidence type="ECO:0000256" key="1">
    <source>
        <dbReference type="SAM" id="SignalP"/>
    </source>
</evidence>
<keyword evidence="1" id="KW-0732">Signal</keyword>